<evidence type="ECO:0000256" key="1">
    <source>
        <dbReference type="SAM" id="Phobius"/>
    </source>
</evidence>
<proteinExistence type="predicted"/>
<dbReference type="AlphaFoldDB" id="A0A335GNX5"/>
<feature type="transmembrane region" description="Helical" evidence="1">
    <location>
        <begin position="180"/>
        <end position="199"/>
    </location>
</feature>
<reference evidence="2 3" key="1">
    <citation type="submission" date="2018-07" db="EMBL/GenBank/DDBJ databases">
        <authorList>
            <consortium name="Pathogen Informatics"/>
        </authorList>
    </citation>
    <scope>NUCLEOTIDE SEQUENCE [LARGE SCALE GENOMIC DNA]</scope>
    <source>
        <strain evidence="2 3">4300STDY7045823</strain>
    </source>
</reference>
<sequence>MKLYLEKHLSLFKKEMFFNFLEIKKNLSFAAYIVLGVFIFISLTKSNFSFLPINYFKEGVKETIGPHAWNIIGGFGLMSLGVFIVYPKLFIYSKISKTLLLVAYSIGLWSWSAMLGEIIFSIPEVFTKLPFWKATLATILIFILLVVIFLINYSTLFISQVLEKVENNDYFYNLIKNLHFPIRFSIFFILTFLPLIFLFSEE</sequence>
<evidence type="ECO:0000313" key="3">
    <source>
        <dbReference type="Proteomes" id="UP000252694"/>
    </source>
</evidence>
<keyword evidence="1" id="KW-0812">Transmembrane</keyword>
<protein>
    <submittedName>
        <fullName evidence="2">Uncharacterized protein</fullName>
    </submittedName>
</protein>
<organism evidence="2 3">
    <name type="scientific">Acinetobacter baumannii</name>
    <dbReference type="NCBI Taxonomy" id="470"/>
    <lineage>
        <taxon>Bacteria</taxon>
        <taxon>Pseudomonadati</taxon>
        <taxon>Pseudomonadota</taxon>
        <taxon>Gammaproteobacteria</taxon>
        <taxon>Moraxellales</taxon>
        <taxon>Moraxellaceae</taxon>
        <taxon>Acinetobacter</taxon>
        <taxon>Acinetobacter calcoaceticus/baumannii complex</taxon>
    </lineage>
</organism>
<name>A0A335GNX5_ACIBA</name>
<feature type="transmembrane region" description="Helical" evidence="1">
    <location>
        <begin position="29"/>
        <end position="48"/>
    </location>
</feature>
<evidence type="ECO:0000313" key="2">
    <source>
        <dbReference type="EMBL" id="SST33616.1"/>
    </source>
</evidence>
<feature type="transmembrane region" description="Helical" evidence="1">
    <location>
        <begin position="134"/>
        <end position="159"/>
    </location>
</feature>
<dbReference type="RefSeq" id="WP_114190301.1">
    <property type="nucleotide sequence ID" value="NZ_CP136173.1"/>
</dbReference>
<gene>
    <name evidence="2" type="ORF">SAMEA104305318_04043</name>
</gene>
<dbReference type="EMBL" id="UFMQ01000046">
    <property type="protein sequence ID" value="SST33616.1"/>
    <property type="molecule type" value="Genomic_DNA"/>
</dbReference>
<feature type="transmembrane region" description="Helical" evidence="1">
    <location>
        <begin position="68"/>
        <end position="86"/>
    </location>
</feature>
<keyword evidence="1" id="KW-0472">Membrane</keyword>
<accession>A0A335GNX5</accession>
<keyword evidence="1" id="KW-1133">Transmembrane helix</keyword>
<dbReference type="Proteomes" id="UP000252694">
    <property type="component" value="Unassembled WGS sequence"/>
</dbReference>
<feature type="transmembrane region" description="Helical" evidence="1">
    <location>
        <begin position="98"/>
        <end position="122"/>
    </location>
</feature>